<feature type="transmembrane region" description="Helical" evidence="6">
    <location>
        <begin position="471"/>
        <end position="490"/>
    </location>
</feature>
<evidence type="ECO:0000256" key="4">
    <source>
        <dbReference type="ARBA" id="ARBA00023136"/>
    </source>
</evidence>
<dbReference type="Pfam" id="PF00662">
    <property type="entry name" value="Proton_antipo_N"/>
    <property type="match status" value="1"/>
</dbReference>
<reference evidence="9 10" key="1">
    <citation type="submission" date="2017-02" db="EMBL/GenBank/DDBJ databases">
        <title>The new phylogeny of genus Mycobacterium.</title>
        <authorList>
            <person name="Tortoli E."/>
            <person name="Trovato A."/>
            <person name="Cirillo D.M."/>
        </authorList>
    </citation>
    <scope>NUCLEOTIDE SEQUENCE [LARGE SCALE GENOMIC DNA]</scope>
    <source>
        <strain evidence="9 10">DSM 44338</strain>
    </source>
</reference>
<dbReference type="AlphaFoldDB" id="A0A1X0JHF1"/>
<dbReference type="GO" id="GO:0015990">
    <property type="term" value="P:electron transport coupled proton transport"/>
    <property type="evidence" value="ECO:0007669"/>
    <property type="project" value="TreeGrafter"/>
</dbReference>
<evidence type="ECO:0000256" key="6">
    <source>
        <dbReference type="SAM" id="Phobius"/>
    </source>
</evidence>
<feature type="transmembrane region" description="Helical" evidence="6">
    <location>
        <begin position="510"/>
        <end position="531"/>
    </location>
</feature>
<dbReference type="STRING" id="75922.BST47_25510"/>
<feature type="transmembrane region" description="Helical" evidence="6">
    <location>
        <begin position="615"/>
        <end position="635"/>
    </location>
</feature>
<protein>
    <submittedName>
        <fullName evidence="9">NADH-quinone oxidoreductase subunit L</fullName>
    </submittedName>
</protein>
<dbReference type="PANTHER" id="PTHR42829">
    <property type="entry name" value="NADH-UBIQUINONE OXIDOREDUCTASE CHAIN 5"/>
    <property type="match status" value="1"/>
</dbReference>
<dbReference type="EMBL" id="MVIM01000019">
    <property type="protein sequence ID" value="ORB61905.1"/>
    <property type="molecule type" value="Genomic_DNA"/>
</dbReference>
<accession>A0A1X0JHF1</accession>
<feature type="transmembrane region" description="Helical" evidence="6">
    <location>
        <begin position="306"/>
        <end position="324"/>
    </location>
</feature>
<dbReference type="PRINTS" id="PR01435">
    <property type="entry name" value="NPOXDRDTASE5"/>
</dbReference>
<evidence type="ECO:0000259" key="8">
    <source>
        <dbReference type="Pfam" id="PF00662"/>
    </source>
</evidence>
<feature type="transmembrane region" description="Helical" evidence="6">
    <location>
        <begin position="278"/>
        <end position="299"/>
    </location>
</feature>
<comment type="caution">
    <text evidence="9">The sequence shown here is derived from an EMBL/GenBank/DDBJ whole genome shotgun (WGS) entry which is preliminary data.</text>
</comment>
<keyword evidence="3 6" id="KW-1133">Transmembrane helix</keyword>
<dbReference type="Proteomes" id="UP000192411">
    <property type="component" value="Unassembled WGS sequence"/>
</dbReference>
<dbReference type="NCBIfam" id="NF005141">
    <property type="entry name" value="PRK06590.1"/>
    <property type="match status" value="1"/>
</dbReference>
<feature type="transmembrane region" description="Helical" evidence="6">
    <location>
        <begin position="141"/>
        <end position="160"/>
    </location>
</feature>
<evidence type="ECO:0000256" key="3">
    <source>
        <dbReference type="ARBA" id="ARBA00022989"/>
    </source>
</evidence>
<evidence type="ECO:0000256" key="1">
    <source>
        <dbReference type="ARBA" id="ARBA00004127"/>
    </source>
</evidence>
<evidence type="ECO:0000259" key="7">
    <source>
        <dbReference type="Pfam" id="PF00361"/>
    </source>
</evidence>
<dbReference type="GO" id="GO:0016020">
    <property type="term" value="C:membrane"/>
    <property type="evidence" value="ECO:0007669"/>
    <property type="project" value="UniProtKB-SubCell"/>
</dbReference>
<dbReference type="PRINTS" id="PR01434">
    <property type="entry name" value="NADHDHGNASE5"/>
</dbReference>
<gene>
    <name evidence="9" type="ORF">BST47_25510</name>
</gene>
<name>A0A1X0JHF1_9MYCO</name>
<evidence type="ECO:0000313" key="9">
    <source>
        <dbReference type="EMBL" id="ORB61905.1"/>
    </source>
</evidence>
<feature type="transmembrane region" description="Helical" evidence="6">
    <location>
        <begin position="248"/>
        <end position="266"/>
    </location>
</feature>
<feature type="transmembrane region" description="Helical" evidence="6">
    <location>
        <begin position="6"/>
        <end position="22"/>
    </location>
</feature>
<feature type="transmembrane region" description="Helical" evidence="6">
    <location>
        <begin position="118"/>
        <end position="135"/>
    </location>
</feature>
<keyword evidence="4 6" id="KW-0472">Membrane</keyword>
<feature type="domain" description="NADH-Ubiquinone oxidoreductase (complex I) chain 5 N-terminal" evidence="8">
    <location>
        <begin position="69"/>
        <end position="119"/>
    </location>
</feature>
<feature type="transmembrane region" description="Helical" evidence="6">
    <location>
        <begin position="372"/>
        <end position="394"/>
    </location>
</feature>
<evidence type="ECO:0000256" key="5">
    <source>
        <dbReference type="RuleBase" id="RU000320"/>
    </source>
</evidence>
<dbReference type="GO" id="GO:0008137">
    <property type="term" value="F:NADH dehydrogenase (ubiquinone) activity"/>
    <property type="evidence" value="ECO:0007669"/>
    <property type="project" value="InterPro"/>
</dbReference>
<dbReference type="eggNOG" id="COG1009">
    <property type="taxonomic scope" value="Bacteria"/>
</dbReference>
<dbReference type="Pfam" id="PF00361">
    <property type="entry name" value="Proton_antipo_M"/>
    <property type="match status" value="1"/>
</dbReference>
<dbReference type="GO" id="GO:0012505">
    <property type="term" value="C:endomembrane system"/>
    <property type="evidence" value="ECO:0007669"/>
    <property type="project" value="UniProtKB-SubCell"/>
</dbReference>
<feature type="transmembrane region" description="Helical" evidence="6">
    <location>
        <begin position="330"/>
        <end position="351"/>
    </location>
</feature>
<sequence>MTIPVWLTIALPLAGATILLLGGRRTNGWGHLLGTAASLGSFVVGAMLFSDMLGRDAEHRTVHEALFSWVPVAGLQVDFGLHLDQLSMCFVLLITGVGSLIHIYSIGYMAEDPERRRFFAYLNLFLSAMLLLVLADNYLGLYVGWEGVGLASYLLIGFWQHKPSAATAAKKAFVVNRVGDIGLAIALMVMFAYIGSISFEGVFAAAPDVGEGVLTAIGLLLLLAACGKSAQVPLQSWLGDAMEGPTPVSALIHAATMVTAGVYLIVRSGPVFDLAPNAQLGVVIVGAVTLLFGAIVGCAKDDIKKALAASTMSQIGYMVLAAGLGPAGYAFAIMHLLTHGFFKAGLFLGAGSVMHGMNDEVNMRRYGGLRKALPITFATFGLGYLAIIGVPPLAGFFSKDGIIEAALGAGGVKGYILGGAAILGAGITAFYMTRVMLMTFFGEKRWVSEASEATAGQLVAHPHESPKVMTWPMILLAVGSVGSGAAFAIGGTLEHWLEPVVGTHEIHHVAPVWVVTTVILAVVAVGIVIAYRMYGTREIPVEVPAGSALTGAARRDLYGDALNEELFMRPGQLVAKGLVEIDDEVVDGAGTGLAALVSRSSGRLRLAETGYARSYALTMLVGAFLVVGAILAVQLW</sequence>
<dbReference type="NCBIfam" id="TIGR01974">
    <property type="entry name" value="NDH_I_L"/>
    <property type="match status" value="1"/>
</dbReference>
<proteinExistence type="predicted"/>
<feature type="transmembrane region" description="Helical" evidence="6">
    <location>
        <begin position="414"/>
        <end position="437"/>
    </location>
</feature>
<dbReference type="InterPro" id="IPR001750">
    <property type="entry name" value="ND/Mrp_TM"/>
</dbReference>
<organism evidence="9 10">
    <name type="scientific">Mycolicibacterium tusciae</name>
    <dbReference type="NCBI Taxonomy" id="75922"/>
    <lineage>
        <taxon>Bacteria</taxon>
        <taxon>Bacillati</taxon>
        <taxon>Actinomycetota</taxon>
        <taxon>Actinomycetes</taxon>
        <taxon>Mycobacteriales</taxon>
        <taxon>Mycobacteriaceae</taxon>
        <taxon>Mycolicibacterium</taxon>
    </lineage>
</organism>
<dbReference type="InterPro" id="IPR001516">
    <property type="entry name" value="Proton_antipo_N"/>
</dbReference>
<keyword evidence="10" id="KW-1185">Reference proteome</keyword>
<dbReference type="GO" id="GO:0042773">
    <property type="term" value="P:ATP synthesis coupled electron transport"/>
    <property type="evidence" value="ECO:0007669"/>
    <property type="project" value="InterPro"/>
</dbReference>
<dbReference type="Gene3D" id="1.20.5.2700">
    <property type="match status" value="1"/>
</dbReference>
<evidence type="ECO:0000313" key="10">
    <source>
        <dbReference type="Proteomes" id="UP000192411"/>
    </source>
</evidence>
<dbReference type="OrthoDB" id="9811798at2"/>
<dbReference type="RefSeq" id="WP_083128478.1">
    <property type="nucleotide sequence ID" value="NZ_MVIM01000019.1"/>
</dbReference>
<feature type="transmembrane region" description="Helical" evidence="6">
    <location>
        <begin position="181"/>
        <end position="203"/>
    </location>
</feature>
<feature type="transmembrane region" description="Helical" evidence="6">
    <location>
        <begin position="85"/>
        <end position="106"/>
    </location>
</feature>
<comment type="subcellular location">
    <subcellularLocation>
        <location evidence="1">Endomembrane system</location>
        <topology evidence="1">Multi-pass membrane protein</topology>
    </subcellularLocation>
    <subcellularLocation>
        <location evidence="5">Membrane</location>
        <topology evidence="5">Multi-pass membrane protein</topology>
    </subcellularLocation>
</comment>
<dbReference type="InterPro" id="IPR003945">
    <property type="entry name" value="NU5C-like"/>
</dbReference>
<keyword evidence="2 5" id="KW-0812">Transmembrane</keyword>
<feature type="domain" description="NADH:quinone oxidoreductase/Mrp antiporter transmembrane" evidence="7">
    <location>
        <begin position="135"/>
        <end position="417"/>
    </location>
</feature>
<feature type="transmembrane region" description="Helical" evidence="6">
    <location>
        <begin position="209"/>
        <end position="227"/>
    </location>
</feature>
<dbReference type="GO" id="GO:0003954">
    <property type="term" value="F:NADH dehydrogenase activity"/>
    <property type="evidence" value="ECO:0007669"/>
    <property type="project" value="TreeGrafter"/>
</dbReference>
<feature type="transmembrane region" description="Helical" evidence="6">
    <location>
        <begin position="29"/>
        <end position="49"/>
    </location>
</feature>
<dbReference type="InterPro" id="IPR018393">
    <property type="entry name" value="NADHpl_OxRdtase_5_subgr"/>
</dbReference>
<dbReference type="PANTHER" id="PTHR42829:SF2">
    <property type="entry name" value="NADH-UBIQUINONE OXIDOREDUCTASE CHAIN 5"/>
    <property type="match status" value="1"/>
</dbReference>
<evidence type="ECO:0000256" key="2">
    <source>
        <dbReference type="ARBA" id="ARBA00022692"/>
    </source>
</evidence>